<accession>A0ABS4DTM8</accession>
<keyword evidence="3" id="KW-0804">Transcription</keyword>
<dbReference type="InterPro" id="IPR020449">
    <property type="entry name" value="Tscrpt_reg_AraC-type_HTH"/>
</dbReference>
<dbReference type="InterPro" id="IPR050204">
    <property type="entry name" value="AraC_XylS_family_regulators"/>
</dbReference>
<evidence type="ECO:0000313" key="6">
    <source>
        <dbReference type="Proteomes" id="UP000759443"/>
    </source>
</evidence>
<evidence type="ECO:0000256" key="3">
    <source>
        <dbReference type="ARBA" id="ARBA00023163"/>
    </source>
</evidence>
<feature type="domain" description="HTH araC/xylS-type" evidence="4">
    <location>
        <begin position="186"/>
        <end position="284"/>
    </location>
</feature>
<dbReference type="InterPro" id="IPR009057">
    <property type="entry name" value="Homeodomain-like_sf"/>
</dbReference>
<sequence>MRPYLEKLPPISDASWSMLNRRLDDGIPFQWHHHPEYELTLTLNSIGQRFIGDHVGEYGHGDLVLVGPNLPHTWSSRERIDAGGPHVALVFWFRQDWIDGFLGNAVELSPIRQLFAEAAPGLSFGPEIGESLRSRFEAMFSRPPRARLMAVLDLLAELAEQRERGRAQPLASGLPPPTTESRSRIDRVLNALHRDYAGTVRMGDLADLAALSQSGLHRMFSKHTHSTISAYLTRLRVGDACARLSGTTQPIAHIAAETGYRSLANFNRQFRSQTGMTPSAYRASFRT</sequence>
<comment type="caution">
    <text evidence="5">The sequence shown here is derived from an EMBL/GenBank/DDBJ whole genome shotgun (WGS) entry which is preliminary data.</text>
</comment>
<dbReference type="InterPro" id="IPR011051">
    <property type="entry name" value="RmlC_Cupin_sf"/>
</dbReference>
<keyword evidence="2" id="KW-0238">DNA-binding</keyword>
<dbReference type="PROSITE" id="PS01124">
    <property type="entry name" value="HTH_ARAC_FAMILY_2"/>
    <property type="match status" value="1"/>
</dbReference>
<name>A0ABS4DTM8_9HYPH</name>
<gene>
    <name evidence="5" type="ORF">J2Z17_000452</name>
</gene>
<evidence type="ECO:0000259" key="4">
    <source>
        <dbReference type="PROSITE" id="PS01124"/>
    </source>
</evidence>
<proteinExistence type="predicted"/>
<dbReference type="RefSeq" id="WP_209941827.1">
    <property type="nucleotide sequence ID" value="NZ_JAGGJU010000001.1"/>
</dbReference>
<dbReference type="PRINTS" id="PR00032">
    <property type="entry name" value="HTHARAC"/>
</dbReference>
<reference evidence="5 6" key="1">
    <citation type="submission" date="2021-03" db="EMBL/GenBank/DDBJ databases">
        <title>Genomic Encyclopedia of Type Strains, Phase IV (KMG-IV): sequencing the most valuable type-strain genomes for metagenomic binning, comparative biology and taxonomic classification.</title>
        <authorList>
            <person name="Goeker M."/>
        </authorList>
    </citation>
    <scope>NUCLEOTIDE SEQUENCE [LARGE SCALE GENOMIC DNA]</scope>
    <source>
        <strain evidence="5 6">DSM 21600</strain>
    </source>
</reference>
<dbReference type="Proteomes" id="UP000759443">
    <property type="component" value="Unassembled WGS sequence"/>
</dbReference>
<keyword evidence="6" id="KW-1185">Reference proteome</keyword>
<evidence type="ECO:0000256" key="2">
    <source>
        <dbReference type="ARBA" id="ARBA00023125"/>
    </source>
</evidence>
<evidence type="ECO:0000313" key="5">
    <source>
        <dbReference type="EMBL" id="MBP1849035.1"/>
    </source>
</evidence>
<dbReference type="Gene3D" id="1.10.10.60">
    <property type="entry name" value="Homeodomain-like"/>
    <property type="match status" value="2"/>
</dbReference>
<dbReference type="SMART" id="SM00342">
    <property type="entry name" value="HTH_ARAC"/>
    <property type="match status" value="1"/>
</dbReference>
<dbReference type="SUPFAM" id="SSF46689">
    <property type="entry name" value="Homeodomain-like"/>
    <property type="match status" value="2"/>
</dbReference>
<organism evidence="5 6">
    <name type="scientific">Rhizobium halophytocola</name>
    <dbReference type="NCBI Taxonomy" id="735519"/>
    <lineage>
        <taxon>Bacteria</taxon>
        <taxon>Pseudomonadati</taxon>
        <taxon>Pseudomonadota</taxon>
        <taxon>Alphaproteobacteria</taxon>
        <taxon>Hyphomicrobiales</taxon>
        <taxon>Rhizobiaceae</taxon>
        <taxon>Rhizobium/Agrobacterium group</taxon>
        <taxon>Rhizobium</taxon>
    </lineage>
</organism>
<dbReference type="InterPro" id="IPR018060">
    <property type="entry name" value="HTH_AraC"/>
</dbReference>
<dbReference type="SUPFAM" id="SSF51182">
    <property type="entry name" value="RmlC-like cupins"/>
    <property type="match status" value="1"/>
</dbReference>
<protein>
    <submittedName>
        <fullName evidence="5">AraC-like DNA-binding protein</fullName>
    </submittedName>
</protein>
<dbReference type="Pfam" id="PF12833">
    <property type="entry name" value="HTH_18"/>
    <property type="match status" value="1"/>
</dbReference>
<evidence type="ECO:0000256" key="1">
    <source>
        <dbReference type="ARBA" id="ARBA00023015"/>
    </source>
</evidence>
<dbReference type="CDD" id="cd06976">
    <property type="entry name" value="cupin_MtlR-like_N"/>
    <property type="match status" value="1"/>
</dbReference>
<keyword evidence="1" id="KW-0805">Transcription regulation</keyword>
<dbReference type="EMBL" id="JAGGJU010000001">
    <property type="protein sequence ID" value="MBP1849035.1"/>
    <property type="molecule type" value="Genomic_DNA"/>
</dbReference>
<dbReference type="PANTHER" id="PTHR46796">
    <property type="entry name" value="HTH-TYPE TRANSCRIPTIONAL ACTIVATOR RHAS-RELATED"/>
    <property type="match status" value="1"/>
</dbReference>